<gene>
    <name evidence="2" type="ORF">SAMN05444371_0597</name>
</gene>
<dbReference type="STRING" id="216903.SAMN05444371_0597"/>
<protein>
    <submittedName>
        <fullName evidence="2">Uncharacterized protein</fullName>
    </submittedName>
</protein>
<reference evidence="3" key="1">
    <citation type="submission" date="2016-11" db="EMBL/GenBank/DDBJ databases">
        <authorList>
            <person name="Varghese N."/>
            <person name="Submissions S."/>
        </authorList>
    </citation>
    <scope>NUCLEOTIDE SEQUENCE [LARGE SCALE GENOMIC DNA]</scope>
    <source>
        <strain evidence="3">DSM 18016</strain>
    </source>
</reference>
<accession>A0A1M6NRL5</accession>
<keyword evidence="3" id="KW-1185">Reference proteome</keyword>
<dbReference type="EMBL" id="FRAM01000001">
    <property type="protein sequence ID" value="SHJ98367.1"/>
    <property type="molecule type" value="Genomic_DNA"/>
</dbReference>
<name>A0A1M6NRL5_9FLAO</name>
<dbReference type="AlphaFoldDB" id="A0A1M6NRL5"/>
<dbReference type="Proteomes" id="UP000184498">
    <property type="component" value="Unassembled WGS sequence"/>
</dbReference>
<feature type="transmembrane region" description="Helical" evidence="1">
    <location>
        <begin position="12"/>
        <end position="30"/>
    </location>
</feature>
<sequence length="190" mass="22458">MKNLNAPVKGLIFSLLAMGFAFAVYFLFLAKPNYYLVDNPTPETYYFKINNGEEKILSAGQYLKVDLNKGKNNIKVFDQNKQMLYDSAFTVDKVRGLLNITHDDYYINNQYYGYGLNKDSLMATKTGLEIDKKLYLGDVKKMNKLYSEDFYYNLDEEYDRVIKNVAKVESRSKIFRKQDFINYYKNYYKF</sequence>
<keyword evidence="1" id="KW-0472">Membrane</keyword>
<keyword evidence="1" id="KW-0812">Transmembrane</keyword>
<organism evidence="2 3">
    <name type="scientific">Epilithonimonas mollis</name>
    <dbReference type="NCBI Taxonomy" id="216903"/>
    <lineage>
        <taxon>Bacteria</taxon>
        <taxon>Pseudomonadati</taxon>
        <taxon>Bacteroidota</taxon>
        <taxon>Flavobacteriia</taxon>
        <taxon>Flavobacteriales</taxon>
        <taxon>Weeksellaceae</taxon>
        <taxon>Chryseobacterium group</taxon>
        <taxon>Epilithonimonas</taxon>
    </lineage>
</organism>
<dbReference type="OrthoDB" id="1272486at2"/>
<keyword evidence="1" id="KW-1133">Transmembrane helix</keyword>
<evidence type="ECO:0000313" key="2">
    <source>
        <dbReference type="EMBL" id="SHJ98367.1"/>
    </source>
</evidence>
<dbReference type="RefSeq" id="WP_072996349.1">
    <property type="nucleotide sequence ID" value="NZ_FRAM01000001.1"/>
</dbReference>
<evidence type="ECO:0000256" key="1">
    <source>
        <dbReference type="SAM" id="Phobius"/>
    </source>
</evidence>
<proteinExistence type="predicted"/>
<evidence type="ECO:0000313" key="3">
    <source>
        <dbReference type="Proteomes" id="UP000184498"/>
    </source>
</evidence>